<evidence type="ECO:0000313" key="2">
    <source>
        <dbReference type="Proteomes" id="UP001596292"/>
    </source>
</evidence>
<comment type="caution">
    <text evidence="1">The sequence shown here is derived from an EMBL/GenBank/DDBJ whole genome shotgun (WGS) entry which is preliminary data.</text>
</comment>
<name>A0ABW2BP16_9HYPH</name>
<organism evidence="1 2">
    <name type="scientific">Methylobacterium komagatae</name>
    <dbReference type="NCBI Taxonomy" id="374425"/>
    <lineage>
        <taxon>Bacteria</taxon>
        <taxon>Pseudomonadati</taxon>
        <taxon>Pseudomonadota</taxon>
        <taxon>Alphaproteobacteria</taxon>
        <taxon>Hyphomicrobiales</taxon>
        <taxon>Methylobacteriaceae</taxon>
        <taxon>Methylobacterium</taxon>
    </lineage>
</organism>
<accession>A0ABW2BP16</accession>
<protein>
    <recommendedName>
        <fullName evidence="3">DUF1476 family protein</fullName>
    </recommendedName>
</protein>
<keyword evidence="2" id="KW-1185">Reference proteome</keyword>
<evidence type="ECO:0008006" key="3">
    <source>
        <dbReference type="Google" id="ProtNLM"/>
    </source>
</evidence>
<reference evidence="2" key="1">
    <citation type="journal article" date="2019" name="Int. J. Syst. Evol. Microbiol.">
        <title>The Global Catalogue of Microorganisms (GCM) 10K type strain sequencing project: providing services to taxonomists for standard genome sequencing and annotation.</title>
        <authorList>
            <consortium name="The Broad Institute Genomics Platform"/>
            <consortium name="The Broad Institute Genome Sequencing Center for Infectious Disease"/>
            <person name="Wu L."/>
            <person name="Ma J."/>
        </authorList>
    </citation>
    <scope>NUCLEOTIDE SEQUENCE [LARGE SCALE GENOMIC DNA]</scope>
    <source>
        <strain evidence="2">CCUG 48316</strain>
    </source>
</reference>
<dbReference type="EMBL" id="JBHSWN010000001">
    <property type="protein sequence ID" value="MFC6791126.1"/>
    <property type="molecule type" value="Genomic_DNA"/>
</dbReference>
<evidence type="ECO:0000313" key="1">
    <source>
        <dbReference type="EMBL" id="MFC6791126.1"/>
    </source>
</evidence>
<sequence length="97" mass="10502">MSDTIDPDKAVAIRLRARLAVVERAAWFGLVHAMRTRPEETEAFLASERARCAEGFTNKEAGGKGWAGDLTDVERAMLAAEIDKGLAELLSDAKDAV</sequence>
<dbReference type="Proteomes" id="UP001596292">
    <property type="component" value="Unassembled WGS sequence"/>
</dbReference>
<dbReference type="RefSeq" id="WP_378971683.1">
    <property type="nucleotide sequence ID" value="NZ_JBHSWN010000001.1"/>
</dbReference>
<proteinExistence type="predicted"/>
<gene>
    <name evidence="1" type="ORF">ACFQE0_16795</name>
</gene>